<evidence type="ECO:0000313" key="4">
    <source>
        <dbReference type="Proteomes" id="UP001152797"/>
    </source>
</evidence>
<dbReference type="EMBL" id="CAMXCT030005124">
    <property type="protein sequence ID" value="CAL4798818.1"/>
    <property type="molecule type" value="Genomic_DNA"/>
</dbReference>
<evidence type="ECO:0000313" key="3">
    <source>
        <dbReference type="EMBL" id="CAL1164881.1"/>
    </source>
</evidence>
<dbReference type="OrthoDB" id="498204at2759"/>
<dbReference type="Pfam" id="PF01266">
    <property type="entry name" value="DAO"/>
    <property type="match status" value="1"/>
</dbReference>
<dbReference type="PANTHER" id="PTHR13847:SF150">
    <property type="entry name" value="OXIDOREDUCTASE TDA3-RELATED"/>
    <property type="match status" value="1"/>
</dbReference>
<comment type="caution">
    <text evidence="2">The sequence shown here is derived from an EMBL/GenBank/DDBJ whole genome shotgun (WGS) entry which is preliminary data.</text>
</comment>
<keyword evidence="4" id="KW-1185">Reference proteome</keyword>
<feature type="domain" description="FAD dependent oxidoreductase" evidence="1">
    <location>
        <begin position="6"/>
        <end position="338"/>
    </location>
</feature>
<dbReference type="AlphaFoldDB" id="A0A9P1DL30"/>
<dbReference type="Proteomes" id="UP001152797">
    <property type="component" value="Unassembled WGS sequence"/>
</dbReference>
<accession>A0A9P1DL30</accession>
<name>A0A9P1DL30_9DINO</name>
<dbReference type="EMBL" id="CAMXCT010005124">
    <property type="protein sequence ID" value="CAI4011506.1"/>
    <property type="molecule type" value="Genomic_DNA"/>
</dbReference>
<proteinExistence type="predicted"/>
<dbReference type="InterPro" id="IPR006076">
    <property type="entry name" value="FAD-dep_OxRdtase"/>
</dbReference>
<dbReference type="EMBL" id="CAMXCT020005124">
    <property type="protein sequence ID" value="CAL1164881.1"/>
    <property type="molecule type" value="Genomic_DNA"/>
</dbReference>
<sequence>MAATNVVVVGGGIVGASIAHYLAKLGAKPLIIEQCGVACHSSGKGAGFLALNWNDRSPVGALARRSFQLHQELADEFGAEQIGYRRLNCISCSAGNTPLRGPESRAWLDRTTGDFQPMGSTETLAQVQPRKLTEALVDSATGNGATLLIDKVIGMKTTAATGGVQVCEVLTEKTGPICCDAAVIAMGPWSQAASGWFPSAGLPERTALHKYTSVTFDAVLDDTAVFLTSSNDVQIYPREDETYACGFPRMEDLPASPLDITPCDTIATRLKQEATSCSSLLESSATKTTAACYLPGGSADGLPVIGQIPGVSNAFMACAHTCWGILNAPATGEAIAQMAMASGSVNLKAFAVGRSSALSRFRF</sequence>
<dbReference type="InterPro" id="IPR036188">
    <property type="entry name" value="FAD/NAD-bd_sf"/>
</dbReference>
<organism evidence="2">
    <name type="scientific">Cladocopium goreaui</name>
    <dbReference type="NCBI Taxonomy" id="2562237"/>
    <lineage>
        <taxon>Eukaryota</taxon>
        <taxon>Sar</taxon>
        <taxon>Alveolata</taxon>
        <taxon>Dinophyceae</taxon>
        <taxon>Suessiales</taxon>
        <taxon>Symbiodiniaceae</taxon>
        <taxon>Cladocopium</taxon>
    </lineage>
</organism>
<evidence type="ECO:0000259" key="1">
    <source>
        <dbReference type="Pfam" id="PF01266"/>
    </source>
</evidence>
<dbReference type="Gene3D" id="3.50.50.60">
    <property type="entry name" value="FAD/NAD(P)-binding domain"/>
    <property type="match status" value="3"/>
</dbReference>
<reference evidence="3" key="2">
    <citation type="submission" date="2024-04" db="EMBL/GenBank/DDBJ databases">
        <authorList>
            <person name="Chen Y."/>
            <person name="Shah S."/>
            <person name="Dougan E. K."/>
            <person name="Thang M."/>
            <person name="Chan C."/>
        </authorList>
    </citation>
    <scope>NUCLEOTIDE SEQUENCE [LARGE SCALE GENOMIC DNA]</scope>
</reference>
<reference evidence="2" key="1">
    <citation type="submission" date="2022-10" db="EMBL/GenBank/DDBJ databases">
        <authorList>
            <person name="Chen Y."/>
            <person name="Dougan E. K."/>
            <person name="Chan C."/>
            <person name="Rhodes N."/>
            <person name="Thang M."/>
        </authorList>
    </citation>
    <scope>NUCLEOTIDE SEQUENCE</scope>
</reference>
<dbReference type="SUPFAM" id="SSF51905">
    <property type="entry name" value="FAD/NAD(P)-binding domain"/>
    <property type="match status" value="1"/>
</dbReference>
<protein>
    <recommendedName>
        <fullName evidence="1">FAD dependent oxidoreductase domain-containing protein</fullName>
    </recommendedName>
</protein>
<evidence type="ECO:0000313" key="2">
    <source>
        <dbReference type="EMBL" id="CAI4011506.1"/>
    </source>
</evidence>
<dbReference type="GO" id="GO:0005737">
    <property type="term" value="C:cytoplasm"/>
    <property type="evidence" value="ECO:0007669"/>
    <property type="project" value="TreeGrafter"/>
</dbReference>
<gene>
    <name evidence="2" type="ORF">C1SCF055_LOCUS36663</name>
</gene>
<dbReference type="PANTHER" id="PTHR13847">
    <property type="entry name" value="SARCOSINE DEHYDROGENASE-RELATED"/>
    <property type="match status" value="1"/>
</dbReference>